<organism evidence="1 2">
    <name type="scientific">Moheibacter sediminis</name>
    <dbReference type="NCBI Taxonomy" id="1434700"/>
    <lineage>
        <taxon>Bacteria</taxon>
        <taxon>Pseudomonadati</taxon>
        <taxon>Bacteroidota</taxon>
        <taxon>Flavobacteriia</taxon>
        <taxon>Flavobacteriales</taxon>
        <taxon>Weeksellaceae</taxon>
        <taxon>Moheibacter</taxon>
    </lineage>
</organism>
<dbReference type="OrthoDB" id="1119488at2"/>
<dbReference type="Pfam" id="PF19643">
    <property type="entry name" value="DUF6146"/>
    <property type="match status" value="1"/>
</dbReference>
<protein>
    <submittedName>
        <fullName evidence="1">Uncharacterized protein</fullName>
    </submittedName>
</protein>
<dbReference type="EMBL" id="FWXS01000010">
    <property type="protein sequence ID" value="SMC84574.1"/>
    <property type="molecule type" value="Genomic_DNA"/>
</dbReference>
<dbReference type="STRING" id="1434700.SAMN06296427_11085"/>
<evidence type="ECO:0000313" key="2">
    <source>
        <dbReference type="Proteomes" id="UP000192393"/>
    </source>
</evidence>
<dbReference type="AlphaFoldDB" id="A0A1W2CHW6"/>
<sequence length="207" mass="24056">MKKIFLLILILPFVSWAQVDSLGFKNQSIGEMLTNSPSCLVIQSHKNKDLEITKINSISEGENILYILNGVPVSFDTIKNLKPDEIKSVKRMETKELNFSINKEYVIVVTTKDLNSKSNEYDLTVLDLGYDNFLKMQPSAGTFTLNYLQNKNQRYVSVWNQRVLIGNPEIYEMPIDYDSKIFYGLEFEHKLYMFFKFIEEKHSVSLL</sequence>
<keyword evidence="2" id="KW-1185">Reference proteome</keyword>
<proteinExistence type="predicted"/>
<name>A0A1W2CHW6_9FLAO</name>
<reference evidence="1 2" key="1">
    <citation type="submission" date="2017-04" db="EMBL/GenBank/DDBJ databases">
        <authorList>
            <person name="Afonso C.L."/>
            <person name="Miller P.J."/>
            <person name="Scott M.A."/>
            <person name="Spackman E."/>
            <person name="Goraichik I."/>
            <person name="Dimitrov K.M."/>
            <person name="Suarez D.L."/>
            <person name="Swayne D.E."/>
        </authorList>
    </citation>
    <scope>NUCLEOTIDE SEQUENCE [LARGE SCALE GENOMIC DNA]</scope>
    <source>
        <strain evidence="1 2">CGMCC 1.12708</strain>
    </source>
</reference>
<gene>
    <name evidence="1" type="ORF">SAMN06296427_11085</name>
</gene>
<dbReference type="Proteomes" id="UP000192393">
    <property type="component" value="Unassembled WGS sequence"/>
</dbReference>
<dbReference type="InterPro" id="IPR046144">
    <property type="entry name" value="DUF6146"/>
</dbReference>
<evidence type="ECO:0000313" key="1">
    <source>
        <dbReference type="EMBL" id="SMC84574.1"/>
    </source>
</evidence>
<dbReference type="RefSeq" id="WP_084018504.1">
    <property type="nucleotide sequence ID" value="NZ_FWXS01000010.1"/>
</dbReference>
<accession>A0A1W2CHW6</accession>